<dbReference type="EMBL" id="LRPC01000001">
    <property type="protein sequence ID" value="KYG77929.1"/>
    <property type="molecule type" value="Genomic_DNA"/>
</dbReference>
<keyword evidence="1" id="KW-0732">Signal</keyword>
<gene>
    <name evidence="2" type="ORF">AWW68_03945</name>
</gene>
<feature type="signal peptide" evidence="1">
    <location>
        <begin position="1"/>
        <end position="19"/>
    </location>
</feature>
<dbReference type="Gene3D" id="1.25.40.10">
    <property type="entry name" value="Tetratricopeptide repeat domain"/>
    <property type="match status" value="1"/>
</dbReference>
<dbReference type="Proteomes" id="UP000075606">
    <property type="component" value="Unassembled WGS sequence"/>
</dbReference>
<dbReference type="RefSeq" id="WP_068216807.1">
    <property type="nucleotide sequence ID" value="NZ_CP139724.1"/>
</dbReference>
<dbReference type="InterPro" id="IPR011990">
    <property type="entry name" value="TPR-like_helical_dom_sf"/>
</dbReference>
<name>A0A150XGU5_9BACT</name>
<protein>
    <recommendedName>
        <fullName evidence="4">Tetratricopeptide repeat protein</fullName>
    </recommendedName>
</protein>
<dbReference type="AlphaFoldDB" id="A0A150XGU5"/>
<sequence>MKKLVVIIGILVAGLTVNAQSQQAYIGAMSKGLQSMGEARTMEDWQGVAGQFERISAKVSDQWHSHYYAALAYINMSFRANDVSEKDKLTDKAQEYIDVAKKIAPNHSEVVALQGFKYMIELSADPVSRGQNMSPMAMQQFGKALNIDPNNPRANVFLAQMEMGMAQFFGSPTDKACEKGQKALELFNAASKEQTLDPTWGKETAEELVKQCGK</sequence>
<feature type="chain" id="PRO_5007574664" description="Tetratricopeptide repeat protein" evidence="1">
    <location>
        <begin position="20"/>
        <end position="214"/>
    </location>
</feature>
<accession>A0A150XGU5</accession>
<evidence type="ECO:0000313" key="2">
    <source>
        <dbReference type="EMBL" id="KYG77929.1"/>
    </source>
</evidence>
<dbReference type="OrthoDB" id="1150971at2"/>
<proteinExistence type="predicted"/>
<reference evidence="2 3" key="1">
    <citation type="submission" date="2016-01" db="EMBL/GenBank/DDBJ databases">
        <title>Genome sequencing of Roseivirga spongicola UST030701-084.</title>
        <authorList>
            <person name="Selvaratnam C."/>
            <person name="Thevarajoo S."/>
            <person name="Goh K.M."/>
            <person name="Ee R."/>
            <person name="Chan K.-G."/>
            <person name="Chong C.S."/>
        </authorList>
    </citation>
    <scope>NUCLEOTIDE SEQUENCE [LARGE SCALE GENOMIC DNA]</scope>
    <source>
        <strain evidence="2 3">UST030701-084</strain>
    </source>
</reference>
<evidence type="ECO:0000313" key="3">
    <source>
        <dbReference type="Proteomes" id="UP000075606"/>
    </source>
</evidence>
<comment type="caution">
    <text evidence="2">The sequence shown here is derived from an EMBL/GenBank/DDBJ whole genome shotgun (WGS) entry which is preliminary data.</text>
</comment>
<evidence type="ECO:0000256" key="1">
    <source>
        <dbReference type="SAM" id="SignalP"/>
    </source>
</evidence>
<dbReference type="STRING" id="333140.AWW68_03945"/>
<keyword evidence="3" id="KW-1185">Reference proteome</keyword>
<dbReference type="SUPFAM" id="SSF48452">
    <property type="entry name" value="TPR-like"/>
    <property type="match status" value="1"/>
</dbReference>
<evidence type="ECO:0008006" key="4">
    <source>
        <dbReference type="Google" id="ProtNLM"/>
    </source>
</evidence>
<organism evidence="2 3">
    <name type="scientific">Roseivirga spongicola</name>
    <dbReference type="NCBI Taxonomy" id="333140"/>
    <lineage>
        <taxon>Bacteria</taxon>
        <taxon>Pseudomonadati</taxon>
        <taxon>Bacteroidota</taxon>
        <taxon>Cytophagia</taxon>
        <taxon>Cytophagales</taxon>
        <taxon>Roseivirgaceae</taxon>
        <taxon>Roseivirga</taxon>
    </lineage>
</organism>